<dbReference type="EMBL" id="CAAE01002187">
    <property type="protein sequence ID" value="CAF87325.1"/>
    <property type="molecule type" value="Genomic_DNA"/>
</dbReference>
<feature type="compositionally biased region" description="Low complexity" evidence="1">
    <location>
        <begin position="57"/>
        <end position="66"/>
    </location>
</feature>
<gene>
    <name evidence="2" type="ORF">GSTENG00038310001</name>
</gene>
<reference evidence="2" key="1">
    <citation type="journal article" date="2004" name="Nature">
        <title>Genome duplication in the teleost fish Tetraodon nigroviridis reveals the early vertebrate proto-karyotype.</title>
        <authorList>
            <person name="Jaillon O."/>
            <person name="Aury J.-M."/>
            <person name="Brunet F."/>
            <person name="Petit J.-L."/>
            <person name="Stange-Thomann N."/>
            <person name="Mauceli E."/>
            <person name="Bouneau L."/>
            <person name="Fischer C."/>
            <person name="Ozouf-Costaz C."/>
            <person name="Bernot A."/>
            <person name="Nicaud S."/>
            <person name="Jaffe D."/>
            <person name="Fisher S."/>
            <person name="Lutfalla G."/>
            <person name="Dossat C."/>
            <person name="Segurens B."/>
            <person name="Dasilva C."/>
            <person name="Salanoubat M."/>
            <person name="Levy M."/>
            <person name="Boudet N."/>
            <person name="Castellano S."/>
            <person name="Anthouard V."/>
            <person name="Jubin C."/>
            <person name="Castelli V."/>
            <person name="Katinka M."/>
            <person name="Vacherie B."/>
            <person name="Biemont C."/>
            <person name="Skalli Z."/>
            <person name="Cattolico L."/>
            <person name="Poulain J."/>
            <person name="De Berardinis V."/>
            <person name="Cruaud C."/>
            <person name="Duprat S."/>
            <person name="Brottier P."/>
            <person name="Coutanceau J.-P."/>
            <person name="Gouzy J."/>
            <person name="Parra G."/>
            <person name="Lardier G."/>
            <person name="Chapple C."/>
            <person name="McKernan K.J."/>
            <person name="McEwan P."/>
            <person name="Bosak S."/>
            <person name="Kellis M."/>
            <person name="Volff J.-N."/>
            <person name="Guigo R."/>
            <person name="Zody M.C."/>
            <person name="Mesirov J."/>
            <person name="Lindblad-Toh K."/>
            <person name="Birren B."/>
            <person name="Nusbaum C."/>
            <person name="Kahn D."/>
            <person name="Robinson-Rechavi M."/>
            <person name="Laudet V."/>
            <person name="Schachter V."/>
            <person name="Quetier F."/>
            <person name="Saurin W."/>
            <person name="Scarpelli C."/>
            <person name="Wincker P."/>
            <person name="Lander E.S."/>
            <person name="Weissenbach J."/>
            <person name="Roest Crollius H."/>
        </authorList>
    </citation>
    <scope>NUCLEOTIDE SEQUENCE [LARGE SCALE GENOMIC DNA]</scope>
</reference>
<sequence length="130" mass="14080">PICSFLPESQRDASSPVLLRFCTDSKNPVAVIRGLAGALRLSLQRAWRGLPDGLLVAGAGGPQQQQRPRRPGVDQRREAGWSWKTATVNHSSTDSHFINQPLKCLPYRLCPGPLSCLPVTATPPPSFNVA</sequence>
<proteinExistence type="predicted"/>
<protein>
    <submittedName>
        <fullName evidence="2">(spotted green pufferfish) hypothetical protein</fullName>
    </submittedName>
</protein>
<name>Q4TIF7_TETNG</name>
<accession>Q4TIF7</accession>
<feature type="region of interest" description="Disordered" evidence="1">
    <location>
        <begin position="57"/>
        <end position="78"/>
    </location>
</feature>
<organism evidence="2">
    <name type="scientific">Tetraodon nigroviridis</name>
    <name type="common">Spotted green pufferfish</name>
    <name type="synonym">Chelonodon nigroviridis</name>
    <dbReference type="NCBI Taxonomy" id="99883"/>
    <lineage>
        <taxon>Eukaryota</taxon>
        <taxon>Metazoa</taxon>
        <taxon>Chordata</taxon>
        <taxon>Craniata</taxon>
        <taxon>Vertebrata</taxon>
        <taxon>Euteleostomi</taxon>
        <taxon>Actinopterygii</taxon>
        <taxon>Neopterygii</taxon>
        <taxon>Teleostei</taxon>
        <taxon>Neoteleostei</taxon>
        <taxon>Acanthomorphata</taxon>
        <taxon>Eupercaria</taxon>
        <taxon>Tetraodontiformes</taxon>
        <taxon>Tetradontoidea</taxon>
        <taxon>Tetraodontidae</taxon>
        <taxon>Tetraodon</taxon>
    </lineage>
</organism>
<feature type="non-terminal residue" evidence="2">
    <location>
        <position position="1"/>
    </location>
</feature>
<reference evidence="2" key="2">
    <citation type="submission" date="2004-02" db="EMBL/GenBank/DDBJ databases">
        <authorList>
            <consortium name="Genoscope"/>
            <consortium name="Whitehead Institute Centre for Genome Research"/>
        </authorList>
    </citation>
    <scope>NUCLEOTIDE SEQUENCE</scope>
</reference>
<comment type="caution">
    <text evidence="2">The sequence shown here is derived from an EMBL/GenBank/DDBJ whole genome shotgun (WGS) entry which is preliminary data.</text>
</comment>
<dbReference type="Gene3D" id="2.60.120.650">
    <property type="entry name" value="Cupin"/>
    <property type="match status" value="1"/>
</dbReference>
<evidence type="ECO:0000256" key="1">
    <source>
        <dbReference type="SAM" id="MobiDB-lite"/>
    </source>
</evidence>
<evidence type="ECO:0000313" key="2">
    <source>
        <dbReference type="EMBL" id="CAF87325.1"/>
    </source>
</evidence>
<dbReference type="AlphaFoldDB" id="Q4TIF7"/>
<dbReference type="KEGG" id="tng:GSTEN00038310G001"/>